<dbReference type="GeneID" id="68876236"/>
<name>A0A2A7MEI3_9CLOT</name>
<evidence type="ECO:0000313" key="11">
    <source>
        <dbReference type="Proteomes" id="UP000431451"/>
    </source>
</evidence>
<dbReference type="EMBL" id="CAMTCP010000281">
    <property type="protein sequence ID" value="CAI3687618.1"/>
    <property type="molecule type" value="Genomic_DNA"/>
</dbReference>
<dbReference type="EMBL" id="UWJD01000001">
    <property type="protein sequence ID" value="VCT83302.1"/>
    <property type="molecule type" value="Genomic_DNA"/>
</dbReference>
<gene>
    <name evidence="9" type="primary">mntP_1</name>
    <name evidence="7" type="ORF">CNEO2_70116</name>
    <name evidence="6" type="ORF">CNEO_44806</name>
    <name evidence="9" type="ORF">CNEONATNEC25_00897</name>
    <name evidence="8" type="ORF">CQ394_14920</name>
</gene>
<dbReference type="RefSeq" id="WP_058294104.1">
    <property type="nucleotide sequence ID" value="NZ_CAKJVD010000011.1"/>
</dbReference>
<dbReference type="Proteomes" id="UP000431451">
    <property type="component" value="Unassembled WGS sequence"/>
</dbReference>
<feature type="transmembrane region" description="Helical" evidence="5">
    <location>
        <begin position="130"/>
        <end position="152"/>
    </location>
</feature>
<dbReference type="STRING" id="137838.GCA_001458595_01216"/>
<protein>
    <submittedName>
        <fullName evidence="6 9">Manganese efflux pump</fullName>
    </submittedName>
</protein>
<reference evidence="8 10" key="1">
    <citation type="submission" date="2017-10" db="EMBL/GenBank/DDBJ databases">
        <title>Effective Description of Clostridium neonatale sp. nov. linked to necrotizing enterocolitis in neonates and a clarification of species assignable to the genus Clostridium (Prazmowski 1880) emend. Lawson and Rainey 2016.</title>
        <authorList>
            <person name="Bernard K."/>
            <person name="Burdz T."/>
            <person name="Wiebe D."/>
            <person name="Balcewich B."/>
            <person name="Alfa M."/>
            <person name="Bernier A.-M."/>
        </authorList>
    </citation>
    <scope>NUCLEOTIDE SEQUENCE [LARGE SCALE GENOMIC DNA]</scope>
    <source>
        <strain evidence="8 10">LCDC99A005</strain>
    </source>
</reference>
<evidence type="ECO:0000313" key="6">
    <source>
        <dbReference type="EMBL" id="CAG9710497.1"/>
    </source>
</evidence>
<keyword evidence="3 5" id="KW-1133">Transmembrane helix</keyword>
<evidence type="ECO:0000256" key="4">
    <source>
        <dbReference type="ARBA" id="ARBA00023136"/>
    </source>
</evidence>
<dbReference type="AlphaFoldDB" id="A0A2A7MEI3"/>
<evidence type="ECO:0000313" key="9">
    <source>
        <dbReference type="EMBL" id="VCT83302.1"/>
    </source>
</evidence>
<evidence type="ECO:0000256" key="1">
    <source>
        <dbReference type="ARBA" id="ARBA00022475"/>
    </source>
</evidence>
<dbReference type="OrthoDB" id="1679700at2"/>
<reference evidence="7" key="4">
    <citation type="submission" date="2022-10" db="EMBL/GenBank/DDBJ databases">
        <authorList>
            <person name="Aires J."/>
            <person name="Mesa V."/>
        </authorList>
    </citation>
    <scope>NUCLEOTIDE SEQUENCE</scope>
    <source>
        <strain evidence="7">Clostridium neonatale JD116</strain>
    </source>
</reference>
<reference evidence="6" key="3">
    <citation type="submission" date="2021-10" db="EMBL/GenBank/DDBJ databases">
        <authorList>
            <person name="Mesa V."/>
        </authorList>
    </citation>
    <scope>NUCLEOTIDE SEQUENCE</scope>
    <source>
        <strain evidence="6">CC3_PB</strain>
    </source>
</reference>
<evidence type="ECO:0000313" key="10">
    <source>
        <dbReference type="Proteomes" id="UP000220840"/>
    </source>
</evidence>
<dbReference type="PANTHER" id="PTHR35529">
    <property type="entry name" value="MANGANESE EFFLUX PUMP MNTP-RELATED"/>
    <property type="match status" value="1"/>
</dbReference>
<feature type="transmembrane region" description="Helical" evidence="5">
    <location>
        <begin position="6"/>
        <end position="26"/>
    </location>
</feature>
<dbReference type="Proteomes" id="UP000789738">
    <property type="component" value="Unassembled WGS sequence"/>
</dbReference>
<keyword evidence="2 5" id="KW-0812">Transmembrane</keyword>
<dbReference type="Proteomes" id="UP001189143">
    <property type="component" value="Unassembled WGS sequence"/>
</dbReference>
<evidence type="ECO:0000313" key="7">
    <source>
        <dbReference type="EMBL" id="CAI3687618.1"/>
    </source>
</evidence>
<evidence type="ECO:0000256" key="3">
    <source>
        <dbReference type="ARBA" id="ARBA00022989"/>
    </source>
</evidence>
<reference evidence="9 11" key="2">
    <citation type="submission" date="2018-06" db="EMBL/GenBank/DDBJ databases">
        <authorList>
            <consortium name="IHU Genomes"/>
        </authorList>
    </citation>
    <scope>NUCLEOTIDE SEQUENCE [LARGE SCALE GENOMIC DNA]</scope>
    <source>
        <strain evidence="9 11">NEC25</strain>
    </source>
</reference>
<keyword evidence="4 5" id="KW-0472">Membrane</keyword>
<evidence type="ECO:0000256" key="5">
    <source>
        <dbReference type="SAM" id="Phobius"/>
    </source>
</evidence>
<dbReference type="EMBL" id="CAKJVE010000004">
    <property type="protein sequence ID" value="CAG9710497.1"/>
    <property type="molecule type" value="Genomic_DNA"/>
</dbReference>
<feature type="transmembrane region" description="Helical" evidence="5">
    <location>
        <begin position="66"/>
        <end position="88"/>
    </location>
</feature>
<evidence type="ECO:0000256" key="2">
    <source>
        <dbReference type="ARBA" id="ARBA00022692"/>
    </source>
</evidence>
<feature type="transmembrane region" description="Helical" evidence="5">
    <location>
        <begin position="38"/>
        <end position="60"/>
    </location>
</feature>
<feature type="transmembrane region" description="Helical" evidence="5">
    <location>
        <begin position="164"/>
        <end position="182"/>
    </location>
</feature>
<dbReference type="Pfam" id="PF02659">
    <property type="entry name" value="Mntp"/>
    <property type="match status" value="1"/>
</dbReference>
<feature type="transmembrane region" description="Helical" evidence="5">
    <location>
        <begin position="100"/>
        <end position="118"/>
    </location>
</feature>
<evidence type="ECO:0000313" key="8">
    <source>
        <dbReference type="EMBL" id="PEG29937.1"/>
    </source>
</evidence>
<sequence>MEIQYLILIAIALAMDAFGVTLGIGLNNCLYAKHKIMYIISFSFFQFLFTYIGGSLGYLFDTYVTNIPSVIGGIIMAIVGILMIIDGIKEKENTILIKKSTSLILGISVSIDALVIGFTTFHSQGISLSLFINSVFIGLITMFICTLAFFICRFIRKIDYVVKYSNFLGGLALIGFGIKMLLF</sequence>
<dbReference type="Proteomes" id="UP000220840">
    <property type="component" value="Unassembled WGS sequence"/>
</dbReference>
<keyword evidence="10" id="KW-1185">Reference proteome</keyword>
<dbReference type="EMBL" id="PDCJ01000002">
    <property type="protein sequence ID" value="PEG29937.1"/>
    <property type="molecule type" value="Genomic_DNA"/>
</dbReference>
<proteinExistence type="predicted"/>
<accession>A0A2A7MEI3</accession>
<dbReference type="PANTHER" id="PTHR35529:SF1">
    <property type="entry name" value="MANGANESE EFFLUX PUMP MNTP-RELATED"/>
    <property type="match status" value="1"/>
</dbReference>
<keyword evidence="1" id="KW-1003">Cell membrane</keyword>
<dbReference type="InterPro" id="IPR003810">
    <property type="entry name" value="Mntp/YtaF"/>
</dbReference>
<organism evidence="8 10">
    <name type="scientific">Clostridium neonatale</name>
    <dbReference type="NCBI Taxonomy" id="137838"/>
    <lineage>
        <taxon>Bacteria</taxon>
        <taxon>Bacillati</taxon>
        <taxon>Bacillota</taxon>
        <taxon>Clostridia</taxon>
        <taxon>Eubacteriales</taxon>
        <taxon>Clostridiaceae</taxon>
        <taxon>Clostridium</taxon>
    </lineage>
</organism>